<evidence type="ECO:0000313" key="6">
    <source>
        <dbReference type="Proteomes" id="UP000562027"/>
    </source>
</evidence>
<dbReference type="RefSeq" id="WP_184301791.1">
    <property type="nucleotide sequence ID" value="NZ_JACHLP010000006.1"/>
</dbReference>
<comment type="caution">
    <text evidence="5">The sequence shown here is derived from an EMBL/GenBank/DDBJ whole genome shotgun (WGS) entry which is preliminary data.</text>
</comment>
<reference evidence="5 6" key="1">
    <citation type="submission" date="2020-08" db="EMBL/GenBank/DDBJ databases">
        <title>Functional genomics of gut bacteria from endangered species of beetles.</title>
        <authorList>
            <person name="Carlos-Shanley C."/>
        </authorList>
    </citation>
    <scope>NUCLEOTIDE SEQUENCE [LARGE SCALE GENOMIC DNA]</scope>
    <source>
        <strain evidence="5 6">S00239</strain>
    </source>
</reference>
<sequence>MDSAFLQWSATSPQAGKTLVLPDGCHDLILRVPAAGRPHWLAVALMDRAEWVHSQAGEQFLGFRLMPWAQVDKTAIVNALQQRSCPDPAEAKALIVSGLRLDHRLAEALQALAQAPSVSQACRDLGVAERSLQRLVSGQTGRTPSYWRSLARLRRSARALQGQALLPWSELAAQQGYADQAHLCREFRRWLGCTPQQFRARPDWLAQACAPGFEG</sequence>
<dbReference type="EMBL" id="JACHLP010000006">
    <property type="protein sequence ID" value="MBB4844831.1"/>
    <property type="molecule type" value="Genomic_DNA"/>
</dbReference>
<keyword evidence="1" id="KW-0805">Transcription regulation</keyword>
<dbReference type="GO" id="GO:0043565">
    <property type="term" value="F:sequence-specific DNA binding"/>
    <property type="evidence" value="ECO:0007669"/>
    <property type="project" value="InterPro"/>
</dbReference>
<dbReference type="Pfam" id="PF12833">
    <property type="entry name" value="HTH_18"/>
    <property type="match status" value="1"/>
</dbReference>
<dbReference type="InterPro" id="IPR050204">
    <property type="entry name" value="AraC_XylS_family_regulators"/>
</dbReference>
<keyword evidence="3" id="KW-0804">Transcription</keyword>
<dbReference type="PANTHER" id="PTHR46796">
    <property type="entry name" value="HTH-TYPE TRANSCRIPTIONAL ACTIVATOR RHAS-RELATED"/>
    <property type="match status" value="1"/>
</dbReference>
<dbReference type="InterPro" id="IPR009057">
    <property type="entry name" value="Homeodomain-like_sf"/>
</dbReference>
<proteinExistence type="predicted"/>
<dbReference type="InterPro" id="IPR018060">
    <property type="entry name" value="HTH_AraC"/>
</dbReference>
<evidence type="ECO:0000256" key="2">
    <source>
        <dbReference type="ARBA" id="ARBA00023125"/>
    </source>
</evidence>
<gene>
    <name evidence="5" type="ORF">HNP55_003375</name>
</gene>
<evidence type="ECO:0000256" key="3">
    <source>
        <dbReference type="ARBA" id="ARBA00023163"/>
    </source>
</evidence>
<organism evidence="5 6">
    <name type="scientific">Roseateles oligotrophus</name>
    <dbReference type="NCBI Taxonomy" id="1769250"/>
    <lineage>
        <taxon>Bacteria</taxon>
        <taxon>Pseudomonadati</taxon>
        <taxon>Pseudomonadota</taxon>
        <taxon>Betaproteobacteria</taxon>
        <taxon>Burkholderiales</taxon>
        <taxon>Sphaerotilaceae</taxon>
        <taxon>Roseateles</taxon>
    </lineage>
</organism>
<dbReference type="PROSITE" id="PS01124">
    <property type="entry name" value="HTH_ARAC_FAMILY_2"/>
    <property type="match status" value="1"/>
</dbReference>
<dbReference type="Proteomes" id="UP000562027">
    <property type="component" value="Unassembled WGS sequence"/>
</dbReference>
<dbReference type="SMART" id="SM00342">
    <property type="entry name" value="HTH_ARAC"/>
    <property type="match status" value="1"/>
</dbReference>
<evidence type="ECO:0000259" key="4">
    <source>
        <dbReference type="PROSITE" id="PS01124"/>
    </source>
</evidence>
<dbReference type="SUPFAM" id="SSF46689">
    <property type="entry name" value="Homeodomain-like"/>
    <property type="match status" value="1"/>
</dbReference>
<dbReference type="GO" id="GO:0003700">
    <property type="term" value="F:DNA-binding transcription factor activity"/>
    <property type="evidence" value="ECO:0007669"/>
    <property type="project" value="InterPro"/>
</dbReference>
<dbReference type="AlphaFoldDB" id="A0A840LAR2"/>
<keyword evidence="2 5" id="KW-0238">DNA-binding</keyword>
<evidence type="ECO:0000313" key="5">
    <source>
        <dbReference type="EMBL" id="MBB4844831.1"/>
    </source>
</evidence>
<protein>
    <submittedName>
        <fullName evidence="5">AraC-like DNA-binding protein</fullName>
    </submittedName>
</protein>
<keyword evidence="6" id="KW-1185">Reference proteome</keyword>
<dbReference type="Gene3D" id="1.10.10.60">
    <property type="entry name" value="Homeodomain-like"/>
    <property type="match status" value="1"/>
</dbReference>
<accession>A0A840LAR2</accession>
<name>A0A840LAR2_9BURK</name>
<evidence type="ECO:0000256" key="1">
    <source>
        <dbReference type="ARBA" id="ARBA00023015"/>
    </source>
</evidence>
<feature type="domain" description="HTH araC/xylS-type" evidence="4">
    <location>
        <begin position="102"/>
        <end position="201"/>
    </location>
</feature>